<dbReference type="Gene3D" id="1.20.1720.10">
    <property type="entry name" value="Multidrug resistance protein D"/>
    <property type="match status" value="1"/>
</dbReference>
<dbReference type="Proteomes" id="UP000605099">
    <property type="component" value="Unassembled WGS sequence"/>
</dbReference>
<sequence>MAAAGTAGAAPAQGAGDGSTTFHGARLVLAGFVLAMANFIVVLDMTIANVSIPHIAGGLAVSTQSATWVITSYAVAEAICVPLTGWLAGRFGALRTFLISLAGFGVFSALCGLSGSLNMLVLFRLGQGLCGGPLMPLTQTLMLRIFPREMHPKAMALWAMTVVTAPIVGPILGGYISDNWSWEWIFFINVPIVVLIFFAVVALLDGAETPTVKLPIDFVGLILLVIWVGAFQMMLDLGREEDWFSSTKIVLLAVTAAIFFCVFLIWELTDDHPIVDLKVFRHRGFTAAVIALMIAFGTYFSSVVVIPQFLQLTMDYTATQAGYAMAFSGVLAVLMSPFVPKLMQKYDPRLLVFIGIAWIGVCAIFRTWWSTDSTFWEFSYPQLLQGIGVSLFMVPLTTISLSAVDPEETASAAGIANFGRTLAGAAATAIVTTIWSDLGKTDAAEMAGTLNDAHGVSSMLQSLGMSADQARAAIAQMVARQGMALGTTHLFAIAAVALFIAAMAIWLAPRPPKDAKPSAGH</sequence>
<evidence type="ECO:0000256" key="2">
    <source>
        <dbReference type="ARBA" id="ARBA00008537"/>
    </source>
</evidence>
<dbReference type="InterPro" id="IPR011701">
    <property type="entry name" value="MFS"/>
</dbReference>
<comment type="caution">
    <text evidence="10">The sequence shown here is derived from an EMBL/GenBank/DDBJ whole genome shotgun (WGS) entry which is preliminary data.</text>
</comment>
<protein>
    <submittedName>
        <fullName evidence="10">MFS transporter</fullName>
    </submittedName>
</protein>
<keyword evidence="7 8" id="KW-0472">Membrane</keyword>
<keyword evidence="3" id="KW-0813">Transport</keyword>
<dbReference type="PRINTS" id="PR01036">
    <property type="entry name" value="TCRTETB"/>
</dbReference>
<dbReference type="SUPFAM" id="SSF103473">
    <property type="entry name" value="MFS general substrate transporter"/>
    <property type="match status" value="1"/>
</dbReference>
<feature type="transmembrane region" description="Helical" evidence="8">
    <location>
        <begin position="383"/>
        <end position="404"/>
    </location>
</feature>
<evidence type="ECO:0000256" key="4">
    <source>
        <dbReference type="ARBA" id="ARBA00022475"/>
    </source>
</evidence>
<keyword evidence="4" id="KW-1003">Cell membrane</keyword>
<feature type="transmembrane region" description="Helical" evidence="8">
    <location>
        <begin position="155"/>
        <end position="176"/>
    </location>
</feature>
<keyword evidence="11" id="KW-1185">Reference proteome</keyword>
<dbReference type="Pfam" id="PF07690">
    <property type="entry name" value="MFS_1"/>
    <property type="match status" value="1"/>
</dbReference>
<feature type="transmembrane region" description="Helical" evidence="8">
    <location>
        <begin position="247"/>
        <end position="266"/>
    </location>
</feature>
<feature type="transmembrane region" description="Helical" evidence="8">
    <location>
        <begin position="96"/>
        <end position="115"/>
    </location>
</feature>
<dbReference type="EMBL" id="BMLK01000022">
    <property type="protein sequence ID" value="GGN58415.1"/>
    <property type="molecule type" value="Genomic_DNA"/>
</dbReference>
<dbReference type="PANTHER" id="PTHR42718:SF9">
    <property type="entry name" value="MAJOR FACILITATOR SUPERFAMILY MULTIDRUG TRANSPORTER MFSC"/>
    <property type="match status" value="1"/>
</dbReference>
<feature type="transmembrane region" description="Helical" evidence="8">
    <location>
        <begin position="321"/>
        <end position="339"/>
    </location>
</feature>
<feature type="transmembrane region" description="Helical" evidence="8">
    <location>
        <begin position="27"/>
        <end position="48"/>
    </location>
</feature>
<dbReference type="PROSITE" id="PS50850">
    <property type="entry name" value="MFS"/>
    <property type="match status" value="1"/>
</dbReference>
<evidence type="ECO:0000256" key="5">
    <source>
        <dbReference type="ARBA" id="ARBA00022692"/>
    </source>
</evidence>
<evidence type="ECO:0000313" key="10">
    <source>
        <dbReference type="EMBL" id="GGN58415.1"/>
    </source>
</evidence>
<feature type="transmembrane region" description="Helical" evidence="8">
    <location>
        <begin position="216"/>
        <end position="235"/>
    </location>
</feature>
<evidence type="ECO:0000256" key="7">
    <source>
        <dbReference type="ARBA" id="ARBA00023136"/>
    </source>
</evidence>
<feature type="transmembrane region" description="Helical" evidence="8">
    <location>
        <begin position="287"/>
        <end position="309"/>
    </location>
</feature>
<dbReference type="InterPro" id="IPR020846">
    <property type="entry name" value="MFS_dom"/>
</dbReference>
<dbReference type="Gene3D" id="1.20.1250.20">
    <property type="entry name" value="MFS general substrate transporter like domains"/>
    <property type="match status" value="1"/>
</dbReference>
<dbReference type="PANTHER" id="PTHR42718">
    <property type="entry name" value="MAJOR FACILITATOR SUPERFAMILY MULTIDRUG TRANSPORTER MFSC"/>
    <property type="match status" value="1"/>
</dbReference>
<keyword evidence="6 8" id="KW-1133">Transmembrane helix</keyword>
<evidence type="ECO:0000313" key="11">
    <source>
        <dbReference type="Proteomes" id="UP000605099"/>
    </source>
</evidence>
<evidence type="ECO:0000256" key="1">
    <source>
        <dbReference type="ARBA" id="ARBA00004651"/>
    </source>
</evidence>
<feature type="transmembrane region" description="Helical" evidence="8">
    <location>
        <begin position="182"/>
        <end position="204"/>
    </location>
</feature>
<comment type="similarity">
    <text evidence="2">Belongs to the major facilitator superfamily. EmrB family.</text>
</comment>
<keyword evidence="5 8" id="KW-0812">Transmembrane</keyword>
<proteinExistence type="inferred from homology"/>
<feature type="transmembrane region" description="Helical" evidence="8">
    <location>
        <begin position="121"/>
        <end position="143"/>
    </location>
</feature>
<evidence type="ECO:0000256" key="6">
    <source>
        <dbReference type="ARBA" id="ARBA00022989"/>
    </source>
</evidence>
<feature type="domain" description="Major facilitator superfamily (MFS) profile" evidence="9">
    <location>
        <begin position="30"/>
        <end position="513"/>
    </location>
</feature>
<accession>A0ABQ2JXB3</accession>
<feature type="transmembrane region" description="Helical" evidence="8">
    <location>
        <begin position="490"/>
        <end position="508"/>
    </location>
</feature>
<dbReference type="NCBIfam" id="TIGR00711">
    <property type="entry name" value="efflux_EmrB"/>
    <property type="match status" value="1"/>
</dbReference>
<evidence type="ECO:0000256" key="3">
    <source>
        <dbReference type="ARBA" id="ARBA00022448"/>
    </source>
</evidence>
<name>A0ABQ2JXB3_9SPHN</name>
<organism evidence="10 11">
    <name type="scientific">Novosphingobium indicum</name>
    <dbReference type="NCBI Taxonomy" id="462949"/>
    <lineage>
        <taxon>Bacteria</taxon>
        <taxon>Pseudomonadati</taxon>
        <taxon>Pseudomonadota</taxon>
        <taxon>Alphaproteobacteria</taxon>
        <taxon>Sphingomonadales</taxon>
        <taxon>Sphingomonadaceae</taxon>
        <taxon>Novosphingobium</taxon>
    </lineage>
</organism>
<dbReference type="CDD" id="cd17503">
    <property type="entry name" value="MFS_LmrB_MDR_like"/>
    <property type="match status" value="1"/>
</dbReference>
<gene>
    <name evidence="10" type="primary">emrB</name>
    <name evidence="10" type="ORF">GCM10011349_37930</name>
</gene>
<dbReference type="RefSeq" id="WP_188822218.1">
    <property type="nucleotide sequence ID" value="NZ_BMLK01000022.1"/>
</dbReference>
<dbReference type="InterPro" id="IPR004638">
    <property type="entry name" value="EmrB-like"/>
</dbReference>
<comment type="subcellular location">
    <subcellularLocation>
        <location evidence="1">Cell membrane</location>
        <topology evidence="1">Multi-pass membrane protein</topology>
    </subcellularLocation>
</comment>
<feature type="transmembrane region" description="Helical" evidence="8">
    <location>
        <begin position="351"/>
        <end position="371"/>
    </location>
</feature>
<feature type="transmembrane region" description="Helical" evidence="8">
    <location>
        <begin position="68"/>
        <end position="89"/>
    </location>
</feature>
<dbReference type="InterPro" id="IPR036259">
    <property type="entry name" value="MFS_trans_sf"/>
</dbReference>
<evidence type="ECO:0000259" key="9">
    <source>
        <dbReference type="PROSITE" id="PS50850"/>
    </source>
</evidence>
<evidence type="ECO:0000256" key="8">
    <source>
        <dbReference type="SAM" id="Phobius"/>
    </source>
</evidence>
<reference evidence="11" key="1">
    <citation type="journal article" date="2019" name="Int. J. Syst. Evol. Microbiol.">
        <title>The Global Catalogue of Microorganisms (GCM) 10K type strain sequencing project: providing services to taxonomists for standard genome sequencing and annotation.</title>
        <authorList>
            <consortium name="The Broad Institute Genomics Platform"/>
            <consortium name="The Broad Institute Genome Sequencing Center for Infectious Disease"/>
            <person name="Wu L."/>
            <person name="Ma J."/>
        </authorList>
    </citation>
    <scope>NUCLEOTIDE SEQUENCE [LARGE SCALE GENOMIC DNA]</scope>
    <source>
        <strain evidence="11">CGMCC 1.6784</strain>
    </source>
</reference>